<dbReference type="EMBL" id="JALBUT010000009">
    <property type="protein sequence ID" value="MDX8416065.1"/>
    <property type="molecule type" value="Genomic_DNA"/>
</dbReference>
<evidence type="ECO:0000313" key="3">
    <source>
        <dbReference type="Proteomes" id="UP001275932"/>
    </source>
</evidence>
<feature type="coiled-coil region" evidence="1">
    <location>
        <begin position="37"/>
        <end position="64"/>
    </location>
</feature>
<sequence length="127" mass="14272">MKKQTQSLMPSFLKLSILFCAILTSGALGKSFFMRECSNIAKEMKRAESEIRILNRENDFWDAEIAKMQAPSSLRAKAGSKLAPPAADKVVLAYEITEILPNGEKAQRRLLSRRADGQHKTFKTAKR</sequence>
<dbReference type="Proteomes" id="UP001275932">
    <property type="component" value="Unassembled WGS sequence"/>
</dbReference>
<organism evidence="2 3">
    <name type="scientific">Intestinicryptomonas porci</name>
    <dbReference type="NCBI Taxonomy" id="2926320"/>
    <lineage>
        <taxon>Bacteria</taxon>
        <taxon>Pseudomonadati</taxon>
        <taxon>Verrucomicrobiota</taxon>
        <taxon>Opitutia</taxon>
        <taxon>Opitutales</taxon>
        <taxon>Intestinicryptomonaceae</taxon>
        <taxon>Intestinicryptomonas</taxon>
    </lineage>
</organism>
<protein>
    <recommendedName>
        <fullName evidence="4">Secreted protein</fullName>
    </recommendedName>
</protein>
<evidence type="ECO:0000313" key="2">
    <source>
        <dbReference type="EMBL" id="MDX8416065.1"/>
    </source>
</evidence>
<reference evidence="2 3" key="1">
    <citation type="submission" date="2022-03" db="EMBL/GenBank/DDBJ databases">
        <title>Novel taxa within the pig intestine.</title>
        <authorList>
            <person name="Wylensek D."/>
            <person name="Bishof K."/>
            <person name="Afrizal A."/>
            <person name="Clavel T."/>
        </authorList>
    </citation>
    <scope>NUCLEOTIDE SEQUENCE [LARGE SCALE GENOMIC DNA]</scope>
    <source>
        <strain evidence="2 3">CLA-KB-P66</strain>
    </source>
</reference>
<evidence type="ECO:0000256" key="1">
    <source>
        <dbReference type="SAM" id="Coils"/>
    </source>
</evidence>
<keyword evidence="3" id="KW-1185">Reference proteome</keyword>
<accession>A0ABU4WKI2</accession>
<proteinExistence type="predicted"/>
<dbReference type="RefSeq" id="WP_370397518.1">
    <property type="nucleotide sequence ID" value="NZ_JALBUT010000009.1"/>
</dbReference>
<evidence type="ECO:0008006" key="4">
    <source>
        <dbReference type="Google" id="ProtNLM"/>
    </source>
</evidence>
<comment type="caution">
    <text evidence="2">The sequence shown here is derived from an EMBL/GenBank/DDBJ whole genome shotgun (WGS) entry which is preliminary data.</text>
</comment>
<keyword evidence="1" id="KW-0175">Coiled coil</keyword>
<name>A0ABU4WKI2_9BACT</name>
<gene>
    <name evidence="2" type="ORF">MOX91_07745</name>
</gene>